<evidence type="ECO:0000256" key="3">
    <source>
        <dbReference type="ARBA" id="ARBA00023163"/>
    </source>
</evidence>
<dbReference type="PANTHER" id="PTHR30055:SF234">
    <property type="entry name" value="HTH-TYPE TRANSCRIPTIONAL REGULATOR BETI"/>
    <property type="match status" value="1"/>
</dbReference>
<dbReference type="STRING" id="1844.UG56_024800"/>
<dbReference type="InterPro" id="IPR009057">
    <property type="entry name" value="Homeodomain-like_sf"/>
</dbReference>
<feature type="domain" description="HTH tetR-type" evidence="5">
    <location>
        <begin position="225"/>
        <end position="285"/>
    </location>
</feature>
<dbReference type="GO" id="GO:0000976">
    <property type="term" value="F:transcription cis-regulatory region binding"/>
    <property type="evidence" value="ECO:0007669"/>
    <property type="project" value="TreeGrafter"/>
</dbReference>
<dbReference type="PRINTS" id="PR00455">
    <property type="entry name" value="HTHTETR"/>
</dbReference>
<evidence type="ECO:0000313" key="7">
    <source>
        <dbReference type="Proteomes" id="UP000033772"/>
    </source>
</evidence>
<dbReference type="Proteomes" id="UP000033772">
    <property type="component" value="Unassembled WGS sequence"/>
</dbReference>
<dbReference type="InterPro" id="IPR050109">
    <property type="entry name" value="HTH-type_TetR-like_transc_reg"/>
</dbReference>
<comment type="caution">
    <text evidence="6">The sequence shown here is derived from an EMBL/GenBank/DDBJ whole genome shotgun (WGS) entry which is preliminary data.</text>
</comment>
<feature type="domain" description="HTH tetR-type" evidence="5">
    <location>
        <begin position="11"/>
        <end position="71"/>
    </location>
</feature>
<keyword evidence="7" id="KW-1185">Reference proteome</keyword>
<dbReference type="AlphaFoldDB" id="A0A1J4N0M2"/>
<dbReference type="PROSITE" id="PS50977">
    <property type="entry name" value="HTH_TETR_2"/>
    <property type="match status" value="2"/>
</dbReference>
<keyword evidence="3" id="KW-0804">Transcription</keyword>
<dbReference type="GO" id="GO:0003700">
    <property type="term" value="F:DNA-binding transcription factor activity"/>
    <property type="evidence" value="ECO:0007669"/>
    <property type="project" value="TreeGrafter"/>
</dbReference>
<feature type="DNA-binding region" description="H-T-H motif" evidence="4">
    <location>
        <begin position="248"/>
        <end position="267"/>
    </location>
</feature>
<dbReference type="PANTHER" id="PTHR30055">
    <property type="entry name" value="HTH-TYPE TRANSCRIPTIONAL REGULATOR RUTR"/>
    <property type="match status" value="1"/>
</dbReference>
<accession>A0A1J4N0M2</accession>
<dbReference type="Gene3D" id="1.10.357.10">
    <property type="entry name" value="Tetracycline Repressor, domain 2"/>
    <property type="match status" value="2"/>
</dbReference>
<keyword evidence="2 4" id="KW-0238">DNA-binding</keyword>
<dbReference type="InterPro" id="IPR001647">
    <property type="entry name" value="HTH_TetR"/>
</dbReference>
<dbReference type="OrthoDB" id="4899232at2"/>
<evidence type="ECO:0000256" key="2">
    <source>
        <dbReference type="ARBA" id="ARBA00023125"/>
    </source>
</evidence>
<dbReference type="SUPFAM" id="SSF46689">
    <property type="entry name" value="Homeodomain-like"/>
    <property type="match status" value="2"/>
</dbReference>
<proteinExistence type="predicted"/>
<name>A0A1J4N0M2_9ACTN</name>
<evidence type="ECO:0000313" key="6">
    <source>
        <dbReference type="EMBL" id="OIJ24064.1"/>
    </source>
</evidence>
<sequence length="420" mass="46012">MVEKTLREHTHGSRQMILEAALRLAAERGYVGTTMALVRRATGLPPSSLYWHFSSKDQLLAEALEHGYARWNRIAPRWDPTPSGGDLRDELLTNLRRTTSDTHGAKADWWRMGLMLALESGPTVGDGPRERFLRIRTQTLAGFALWWSEAVDLPPAHIETLARLTLAAHDGLFIHVQTEAYADLDPLRQRLADGLAAVADRLRKLDPAAVPEAVELPPVTYEGASSSREKLVAAALEVAAESGYEGASISRICAAAGLPASSVYWHFTNKDDLFSAAVDDSYRAWSSAQSSWHPPTAAADCATELPLMLTPLVASLRRLPPFLRIGLMLVLPKRPEPLPGRDRFLAVRRRSRDEFAGWFRGALGEAGRDHADEMAALLLVIADGLLFAEALDSADMPPATTSDLLAKLVTATPFHTQISH</sequence>
<dbReference type="RefSeq" id="WP_052693060.1">
    <property type="nucleotide sequence ID" value="NZ_JZDQ02000047.1"/>
</dbReference>
<reference evidence="6" key="1">
    <citation type="submission" date="2016-10" db="EMBL/GenBank/DDBJ databases">
        <title>Draft Genome Sequence of Nocardioides luteus Strain BAFB, an Alkane-Degrading Bacterium Isolated from JP-7 Polluted Soil.</title>
        <authorList>
            <person name="Brown L."/>
            <person name="Ruiz O.N."/>
            <person name="Gunasekera T."/>
        </authorList>
    </citation>
    <scope>NUCLEOTIDE SEQUENCE [LARGE SCALE GENOMIC DNA]</scope>
    <source>
        <strain evidence="6">BAFB</strain>
    </source>
</reference>
<protein>
    <recommendedName>
        <fullName evidence="5">HTH tetR-type domain-containing protein</fullName>
    </recommendedName>
</protein>
<dbReference type="Pfam" id="PF00440">
    <property type="entry name" value="TetR_N"/>
    <property type="match status" value="2"/>
</dbReference>
<dbReference type="EMBL" id="JZDQ02000047">
    <property type="protein sequence ID" value="OIJ24064.1"/>
    <property type="molecule type" value="Genomic_DNA"/>
</dbReference>
<gene>
    <name evidence="6" type="ORF">UG56_024800</name>
</gene>
<feature type="DNA-binding region" description="H-T-H motif" evidence="4">
    <location>
        <begin position="34"/>
        <end position="53"/>
    </location>
</feature>
<evidence type="ECO:0000256" key="4">
    <source>
        <dbReference type="PROSITE-ProRule" id="PRU00335"/>
    </source>
</evidence>
<keyword evidence="1" id="KW-0805">Transcription regulation</keyword>
<organism evidence="6 7">
    <name type="scientific">Nocardioides luteus</name>
    <dbReference type="NCBI Taxonomy" id="1844"/>
    <lineage>
        <taxon>Bacteria</taxon>
        <taxon>Bacillati</taxon>
        <taxon>Actinomycetota</taxon>
        <taxon>Actinomycetes</taxon>
        <taxon>Propionibacteriales</taxon>
        <taxon>Nocardioidaceae</taxon>
        <taxon>Nocardioides</taxon>
    </lineage>
</organism>
<evidence type="ECO:0000259" key="5">
    <source>
        <dbReference type="PROSITE" id="PS50977"/>
    </source>
</evidence>
<evidence type="ECO:0000256" key="1">
    <source>
        <dbReference type="ARBA" id="ARBA00023015"/>
    </source>
</evidence>